<name>A0AAN9ENI2_CROPI</name>
<dbReference type="EMBL" id="JAYWIO010000005">
    <property type="protein sequence ID" value="KAK7259685.1"/>
    <property type="molecule type" value="Genomic_DNA"/>
</dbReference>
<accession>A0AAN9ENI2</accession>
<dbReference type="PANTHER" id="PTHR10688:SF2">
    <property type="entry name" value="PWWP DOMAIN-CONTAINING PROTEIN"/>
    <property type="match status" value="1"/>
</dbReference>
<reference evidence="1 2" key="1">
    <citation type="submission" date="2024-01" db="EMBL/GenBank/DDBJ databases">
        <title>The genomes of 5 underutilized Papilionoideae crops provide insights into root nodulation and disease resistanc.</title>
        <authorList>
            <person name="Yuan L."/>
        </authorList>
    </citation>
    <scope>NUCLEOTIDE SEQUENCE [LARGE SCALE GENOMIC DNA]</scope>
    <source>
        <strain evidence="1">ZHUSHIDOU_FW_LH</strain>
        <tissue evidence="1">Leaf</tissue>
    </source>
</reference>
<evidence type="ECO:0000313" key="1">
    <source>
        <dbReference type="EMBL" id="KAK7259685.1"/>
    </source>
</evidence>
<dbReference type="Proteomes" id="UP001372338">
    <property type="component" value="Unassembled WGS sequence"/>
</dbReference>
<keyword evidence="2" id="KW-1185">Reference proteome</keyword>
<comment type="caution">
    <text evidence="1">The sequence shown here is derived from an EMBL/GenBank/DDBJ whole genome shotgun (WGS) entry which is preliminary data.</text>
</comment>
<evidence type="ECO:0008006" key="3">
    <source>
        <dbReference type="Google" id="ProtNLM"/>
    </source>
</evidence>
<proteinExistence type="predicted"/>
<protein>
    <recommendedName>
        <fullName evidence="3">PWWP domain-containing protein</fullName>
    </recommendedName>
</protein>
<dbReference type="InterPro" id="IPR052657">
    <property type="entry name" value="PDP_family_Arabidopsis"/>
</dbReference>
<sequence length="666" mass="74714">MDMKHHGDSNVKRGDLVWVRVNFPHRWYPALVHRSNTLGLSLSFFNLNTTISPINKSSYFLHSQLIPFQQNFRTIISLRNNIKNCDDDDDGTFYALLDSALRLLGRRVIASLSCRCLMGLERQVFDDVSSDSRSCCFDSDGVLGFVLKAGVVPRVDVPDFVDAVGVVAQVHAFRRYCSVQQKRVYRETSQTGNNVKLHPCSSSDQKMHSVTQESVALEPEDEYQIIFKKGEKNMAFGAIRKRKPLDKPALSDCSSTRQRALSFSSINEVLASLQITKPGKNDISGVSISSSALANCLSSCNVMEMDLYKDFLSPSPVKLKIQNLKSNQGFTVTCTRGKNWMSLPCSAACNMPLLEDASCLIFPQGGRVQESEGSTYMSISTRPCISHFKMLEPEESVQKDNQACICFHKNAINFADEVQKVDLRKCQNLTLQQSFTCDSLSDVVPGFCSDICEVDASAAKIEVVLGCNSSVYHKRLRTRSNGDATAFMSKKQSRTKLSSKDCLVEDKDHYQHVTSCSILNSKVGQQSKTHVPFSFTSLYMKFPKNFNLPSKRTLIKKFSVFGSIDSTKTRVFNYTGSAQVAFLHEADAVAAHLYAKKKKVPFGNANIRFWLHPIVHKRKGFKRFALMSPSARKPIGPLLKSCLKNSRSLRQDDRKKHHRVRFAVET</sequence>
<evidence type="ECO:0000313" key="2">
    <source>
        <dbReference type="Proteomes" id="UP001372338"/>
    </source>
</evidence>
<gene>
    <name evidence="1" type="ORF">RIF29_25298</name>
</gene>
<organism evidence="1 2">
    <name type="scientific">Crotalaria pallida</name>
    <name type="common">Smooth rattlebox</name>
    <name type="synonym">Crotalaria striata</name>
    <dbReference type="NCBI Taxonomy" id="3830"/>
    <lineage>
        <taxon>Eukaryota</taxon>
        <taxon>Viridiplantae</taxon>
        <taxon>Streptophyta</taxon>
        <taxon>Embryophyta</taxon>
        <taxon>Tracheophyta</taxon>
        <taxon>Spermatophyta</taxon>
        <taxon>Magnoliopsida</taxon>
        <taxon>eudicotyledons</taxon>
        <taxon>Gunneridae</taxon>
        <taxon>Pentapetalae</taxon>
        <taxon>rosids</taxon>
        <taxon>fabids</taxon>
        <taxon>Fabales</taxon>
        <taxon>Fabaceae</taxon>
        <taxon>Papilionoideae</taxon>
        <taxon>50 kb inversion clade</taxon>
        <taxon>genistoids sensu lato</taxon>
        <taxon>core genistoids</taxon>
        <taxon>Crotalarieae</taxon>
        <taxon>Crotalaria</taxon>
    </lineage>
</organism>
<dbReference type="PANTHER" id="PTHR10688">
    <property type="entry name" value="PWWP DOMAIN-CONTAINING PROTEIN"/>
    <property type="match status" value="1"/>
</dbReference>
<dbReference type="AlphaFoldDB" id="A0AAN9ENI2"/>